<evidence type="ECO:0000313" key="5">
    <source>
        <dbReference type="Proteomes" id="UP001303115"/>
    </source>
</evidence>
<dbReference type="Pfam" id="PF05199">
    <property type="entry name" value="GMC_oxred_C"/>
    <property type="match status" value="1"/>
</dbReference>
<protein>
    <submittedName>
        <fullName evidence="4">Alcohol oxidase</fullName>
    </submittedName>
</protein>
<dbReference type="PIRSF" id="PIRSF000137">
    <property type="entry name" value="Alcohol_oxidase"/>
    <property type="match status" value="1"/>
</dbReference>
<gene>
    <name evidence="4" type="ORF">C8A01DRAFT_42248</name>
</gene>
<dbReference type="InterPro" id="IPR036188">
    <property type="entry name" value="FAD/NAD-bd_sf"/>
</dbReference>
<evidence type="ECO:0000256" key="2">
    <source>
        <dbReference type="SAM" id="SignalP"/>
    </source>
</evidence>
<dbReference type="PANTHER" id="PTHR11552:SF80">
    <property type="entry name" value="GMC OXIDOREDUCTASE"/>
    <property type="match status" value="1"/>
</dbReference>
<dbReference type="InterPro" id="IPR007867">
    <property type="entry name" value="GMC_OxRtase_C"/>
</dbReference>
<name>A0AAN6P3W6_9PEZI</name>
<accession>A0AAN6P3W6</accession>
<dbReference type="GO" id="GO:0016614">
    <property type="term" value="F:oxidoreductase activity, acting on CH-OH group of donors"/>
    <property type="evidence" value="ECO:0007669"/>
    <property type="project" value="InterPro"/>
</dbReference>
<proteinExistence type="inferred from homology"/>
<reference evidence="5" key="1">
    <citation type="journal article" date="2023" name="Mol. Phylogenet. Evol.">
        <title>Genome-scale phylogeny and comparative genomics of the fungal order Sordariales.</title>
        <authorList>
            <person name="Hensen N."/>
            <person name="Bonometti L."/>
            <person name="Westerberg I."/>
            <person name="Brannstrom I.O."/>
            <person name="Guillou S."/>
            <person name="Cros-Aarteil S."/>
            <person name="Calhoun S."/>
            <person name="Haridas S."/>
            <person name="Kuo A."/>
            <person name="Mondo S."/>
            <person name="Pangilinan J."/>
            <person name="Riley R."/>
            <person name="LaButti K."/>
            <person name="Andreopoulos B."/>
            <person name="Lipzen A."/>
            <person name="Chen C."/>
            <person name="Yan M."/>
            <person name="Daum C."/>
            <person name="Ng V."/>
            <person name="Clum A."/>
            <person name="Steindorff A."/>
            <person name="Ohm R.A."/>
            <person name="Martin F."/>
            <person name="Silar P."/>
            <person name="Natvig D.O."/>
            <person name="Lalanne C."/>
            <person name="Gautier V."/>
            <person name="Ament-Velasquez S.L."/>
            <person name="Kruys A."/>
            <person name="Hutchinson M.I."/>
            <person name="Powell A.J."/>
            <person name="Barry K."/>
            <person name="Miller A.N."/>
            <person name="Grigoriev I.V."/>
            <person name="Debuchy R."/>
            <person name="Gladieux P."/>
            <person name="Hiltunen Thoren M."/>
            <person name="Johannesson H."/>
        </authorList>
    </citation>
    <scope>NUCLEOTIDE SEQUENCE [LARGE SCALE GENOMIC DNA]</scope>
    <source>
        <strain evidence="5">CBS 284.82</strain>
    </source>
</reference>
<feature type="domain" description="Glucose-methanol-choline oxidoreductase N-terminal" evidence="3">
    <location>
        <begin position="350"/>
        <end position="364"/>
    </location>
</feature>
<dbReference type="SUPFAM" id="SSF51905">
    <property type="entry name" value="FAD/NAD(P)-binding domain"/>
    <property type="match status" value="1"/>
</dbReference>
<comment type="similarity">
    <text evidence="1">Belongs to the GMC oxidoreductase family.</text>
</comment>
<evidence type="ECO:0000313" key="4">
    <source>
        <dbReference type="EMBL" id="KAK4031279.1"/>
    </source>
</evidence>
<dbReference type="InterPro" id="IPR000172">
    <property type="entry name" value="GMC_OxRdtase_N"/>
</dbReference>
<dbReference type="Proteomes" id="UP001303115">
    <property type="component" value="Unassembled WGS sequence"/>
</dbReference>
<dbReference type="Pfam" id="PF00732">
    <property type="entry name" value="GMC_oxred_N"/>
    <property type="match status" value="1"/>
</dbReference>
<dbReference type="SUPFAM" id="SSF54373">
    <property type="entry name" value="FAD-linked reductases, C-terminal domain"/>
    <property type="match status" value="1"/>
</dbReference>
<dbReference type="GO" id="GO:0050660">
    <property type="term" value="F:flavin adenine dinucleotide binding"/>
    <property type="evidence" value="ECO:0007669"/>
    <property type="project" value="InterPro"/>
</dbReference>
<feature type="chain" id="PRO_5043022730" evidence="2">
    <location>
        <begin position="24"/>
        <end position="654"/>
    </location>
</feature>
<dbReference type="InterPro" id="IPR012132">
    <property type="entry name" value="GMC_OxRdtase"/>
</dbReference>
<organism evidence="4 5">
    <name type="scientific">Parachaetomium inaequale</name>
    <dbReference type="NCBI Taxonomy" id="2588326"/>
    <lineage>
        <taxon>Eukaryota</taxon>
        <taxon>Fungi</taxon>
        <taxon>Dikarya</taxon>
        <taxon>Ascomycota</taxon>
        <taxon>Pezizomycotina</taxon>
        <taxon>Sordariomycetes</taxon>
        <taxon>Sordariomycetidae</taxon>
        <taxon>Sordariales</taxon>
        <taxon>Chaetomiaceae</taxon>
        <taxon>Parachaetomium</taxon>
    </lineage>
</organism>
<dbReference type="Gene3D" id="3.50.50.60">
    <property type="entry name" value="FAD/NAD(P)-binding domain"/>
    <property type="match status" value="1"/>
</dbReference>
<dbReference type="PROSITE" id="PS00624">
    <property type="entry name" value="GMC_OXRED_2"/>
    <property type="match status" value="1"/>
</dbReference>
<keyword evidence="2" id="KW-0732">Signal</keyword>
<sequence>MRTYSPYTRGVAVLLGAAALSSAQSALPSVGTYDYIVVGSGPGGGPLACNLARAGYSTLLIEAGDNQVNNPNSQVEAYFKSTGIDPALHWDFYVKHYDDLNRTLTFQHLVWKLPNGNLWVGPGGSQPKGATVLGVNYPRGATLGGSSIINAGAVFLPSDADWDYVKSLTGDASWSHDHMRSLFEKLERNLYLPNGTAGHGFDGYLDVNIGNGQQYLSSSQAVQVMESMVSELGLNPATLRDRVVADANYLSPTRDTTEGMWALPFHVNNTWGRYSARNRVLDTIAAGYPLHLQLTSLASKVLFAQKNNVPTAVGVEFIYGKSVYKGDPRGTTKGSTKQAFARKEVIVSGGAFNTPQLLMLSGIGPKADLNALKIPVVADLPGVGTNMQDNEEMAVVGLAAEDFTFSLPAGQQPAPACTYGGPNDPCYPLWVNGTGPYAAAGPNTNIALLKTNHSVTGDRDVSVFAGPFVFRGFWPQTPNQTWSEPPTSWGMHLIKMNPQNRAGTVKLASADPTDMPLINFNLYSNGGNTDIGALKEAIAWGRRAFKGVAAPTAPFNITHPPCPAGSLADGSCANPNSDEEWIRDQTFGHHVTSTCAIGADSDPMAVLDSKFRVRGVSGLRVVDASIFPRIPGSFPIVAVYMISEKASEVILSGL</sequence>
<feature type="signal peptide" evidence="2">
    <location>
        <begin position="1"/>
        <end position="23"/>
    </location>
</feature>
<keyword evidence="5" id="KW-1185">Reference proteome</keyword>
<evidence type="ECO:0000259" key="3">
    <source>
        <dbReference type="PROSITE" id="PS00624"/>
    </source>
</evidence>
<comment type="caution">
    <text evidence="4">The sequence shown here is derived from an EMBL/GenBank/DDBJ whole genome shotgun (WGS) entry which is preliminary data.</text>
</comment>
<evidence type="ECO:0000256" key="1">
    <source>
        <dbReference type="ARBA" id="ARBA00010790"/>
    </source>
</evidence>
<dbReference type="Gene3D" id="3.30.560.10">
    <property type="entry name" value="Glucose Oxidase, domain 3"/>
    <property type="match status" value="1"/>
</dbReference>
<dbReference type="AlphaFoldDB" id="A0AAN6P3W6"/>
<dbReference type="PANTHER" id="PTHR11552">
    <property type="entry name" value="GLUCOSE-METHANOL-CHOLINE GMC OXIDOREDUCTASE"/>
    <property type="match status" value="1"/>
</dbReference>
<dbReference type="EMBL" id="MU854906">
    <property type="protein sequence ID" value="KAK4031279.1"/>
    <property type="molecule type" value="Genomic_DNA"/>
</dbReference>